<reference evidence="1 2" key="1">
    <citation type="submission" date="2016-10" db="EMBL/GenBank/DDBJ databases">
        <authorList>
            <person name="Varghese N."/>
            <person name="Submissions S."/>
        </authorList>
    </citation>
    <scope>NUCLEOTIDE SEQUENCE [LARGE SCALE GENOMIC DNA]</scope>
    <source>
        <strain evidence="1 2">LMG 18378</strain>
    </source>
</reference>
<dbReference type="EMBL" id="FOLS01000011">
    <property type="protein sequence ID" value="SFC85936.1"/>
    <property type="molecule type" value="Genomic_DNA"/>
</dbReference>
<gene>
    <name evidence="1" type="ORF">SAMN05216577_111153</name>
</gene>
<evidence type="ECO:0000313" key="2">
    <source>
        <dbReference type="Proteomes" id="UP000183385"/>
    </source>
</evidence>
<accession>A0AAQ1KFM7</accession>
<evidence type="ECO:0000313" key="1">
    <source>
        <dbReference type="EMBL" id="SFC85936.1"/>
    </source>
</evidence>
<keyword evidence="2" id="KW-1185">Reference proteome</keyword>
<dbReference type="Proteomes" id="UP000183385">
    <property type="component" value="Unassembled WGS sequence"/>
</dbReference>
<dbReference type="AlphaFoldDB" id="A0AAQ1KFM7"/>
<comment type="caution">
    <text evidence="1">The sequence shown here is derived from an EMBL/GenBank/DDBJ whole genome shotgun (WGS) entry which is preliminary data.</text>
</comment>
<sequence>MLTFQDAKQRLTSAFAPFICTPSKSWDGSLSLLFRNPGTGAVETFVTAIGPEQWQSEVAIARLIGELRLEADTWNCGHLFVDDLEHDANERPPEHSLEAA</sequence>
<proteinExistence type="predicted"/>
<name>A0AAQ1KFM7_9PSED</name>
<organism evidence="1 2">
    <name type="scientific">Pseudomonas citronellolis</name>
    <dbReference type="NCBI Taxonomy" id="53408"/>
    <lineage>
        <taxon>Bacteria</taxon>
        <taxon>Pseudomonadati</taxon>
        <taxon>Pseudomonadota</taxon>
        <taxon>Gammaproteobacteria</taxon>
        <taxon>Pseudomonadales</taxon>
        <taxon>Pseudomonadaceae</taxon>
        <taxon>Pseudomonas</taxon>
    </lineage>
</organism>
<dbReference type="RefSeq" id="WP_052267815.1">
    <property type="nucleotide sequence ID" value="NZ_CP101752.1"/>
</dbReference>
<protein>
    <submittedName>
        <fullName evidence="1">Uncharacterized protein</fullName>
    </submittedName>
</protein>